<evidence type="ECO:0000256" key="2">
    <source>
        <dbReference type="ARBA" id="ARBA00022475"/>
    </source>
</evidence>
<dbReference type="Proteomes" id="UP000032336">
    <property type="component" value="Unassembled WGS sequence"/>
</dbReference>
<dbReference type="eggNOG" id="COG1295">
    <property type="taxonomic scope" value="Bacteria"/>
</dbReference>
<organism evidence="8 9">
    <name type="scientific">Ferrimicrobium acidiphilum DSM 19497</name>
    <dbReference type="NCBI Taxonomy" id="1121877"/>
    <lineage>
        <taxon>Bacteria</taxon>
        <taxon>Bacillati</taxon>
        <taxon>Actinomycetota</taxon>
        <taxon>Acidimicrobiia</taxon>
        <taxon>Acidimicrobiales</taxon>
        <taxon>Acidimicrobiaceae</taxon>
        <taxon>Ferrimicrobium</taxon>
    </lineage>
</organism>
<name>A0A0D8FVZ0_9ACTN</name>
<keyword evidence="9" id="KW-1185">Reference proteome</keyword>
<dbReference type="Pfam" id="PF03631">
    <property type="entry name" value="Virul_fac_BrkB"/>
    <property type="match status" value="1"/>
</dbReference>
<comment type="caution">
    <text evidence="8">The sequence shown here is derived from an EMBL/GenBank/DDBJ whole genome shotgun (WGS) entry which is preliminary data.</text>
</comment>
<evidence type="ECO:0000313" key="8">
    <source>
        <dbReference type="EMBL" id="KJE77119.1"/>
    </source>
</evidence>
<feature type="transmembrane region" description="Helical" evidence="7">
    <location>
        <begin position="217"/>
        <end position="237"/>
    </location>
</feature>
<accession>A0A0D8FVZ0</accession>
<keyword evidence="3 7" id="KW-0812">Transmembrane</keyword>
<evidence type="ECO:0000256" key="4">
    <source>
        <dbReference type="ARBA" id="ARBA00022989"/>
    </source>
</evidence>
<feature type="transmembrane region" description="Helical" evidence="7">
    <location>
        <begin position="249"/>
        <end position="271"/>
    </location>
</feature>
<keyword evidence="5 7" id="KW-0472">Membrane</keyword>
<dbReference type="InterPro" id="IPR017039">
    <property type="entry name" value="Virul_fac_BrkB"/>
</dbReference>
<feature type="transmembrane region" description="Helical" evidence="7">
    <location>
        <begin position="43"/>
        <end position="67"/>
    </location>
</feature>
<comment type="subcellular location">
    <subcellularLocation>
        <location evidence="1">Cell membrane</location>
        <topology evidence="1">Multi-pass membrane protein</topology>
    </subcellularLocation>
</comment>
<feature type="compositionally biased region" description="Polar residues" evidence="6">
    <location>
        <begin position="327"/>
        <end position="338"/>
    </location>
</feature>
<evidence type="ECO:0000256" key="3">
    <source>
        <dbReference type="ARBA" id="ARBA00022692"/>
    </source>
</evidence>
<dbReference type="GO" id="GO:0005886">
    <property type="term" value="C:plasma membrane"/>
    <property type="evidence" value="ECO:0007669"/>
    <property type="project" value="UniProtKB-SubCell"/>
</dbReference>
<protein>
    <submittedName>
        <fullName evidence="8">Inner membrane protein YhjD</fullName>
    </submittedName>
</protein>
<dbReference type="STRING" id="1121877.FEAC_10490"/>
<dbReference type="PANTHER" id="PTHR30213:SF1">
    <property type="entry name" value="INNER MEMBRANE PROTEIN YHJD"/>
    <property type="match status" value="1"/>
</dbReference>
<feature type="region of interest" description="Disordered" evidence="6">
    <location>
        <begin position="315"/>
        <end position="338"/>
    </location>
</feature>
<evidence type="ECO:0000256" key="1">
    <source>
        <dbReference type="ARBA" id="ARBA00004651"/>
    </source>
</evidence>
<reference evidence="8 9" key="1">
    <citation type="submission" date="2015-01" db="EMBL/GenBank/DDBJ databases">
        <title>Draft genome of the acidophilic iron oxidizer Ferrimicrobium acidiphilum strain T23.</title>
        <authorList>
            <person name="Poehlein A."/>
            <person name="Eisen S."/>
            <person name="Schloemann M."/>
            <person name="Johnson B.D."/>
            <person name="Daniel R."/>
            <person name="Muehling M."/>
        </authorList>
    </citation>
    <scope>NUCLEOTIDE SEQUENCE [LARGE SCALE GENOMIC DNA]</scope>
    <source>
        <strain evidence="8 9">T23</strain>
    </source>
</reference>
<keyword evidence="2" id="KW-1003">Cell membrane</keyword>
<dbReference type="AlphaFoldDB" id="A0A0D8FVZ0"/>
<dbReference type="RefSeq" id="WP_052565646.1">
    <property type="nucleotide sequence ID" value="NZ_JQKF01000007.1"/>
</dbReference>
<dbReference type="EMBL" id="JXUW01000007">
    <property type="protein sequence ID" value="KJE77119.1"/>
    <property type="molecule type" value="Genomic_DNA"/>
</dbReference>
<evidence type="ECO:0000256" key="7">
    <source>
        <dbReference type="SAM" id="Phobius"/>
    </source>
</evidence>
<keyword evidence="4 7" id="KW-1133">Transmembrane helix</keyword>
<feature type="transmembrane region" description="Helical" evidence="7">
    <location>
        <begin position="151"/>
        <end position="171"/>
    </location>
</feature>
<gene>
    <name evidence="8" type="primary">yhjD</name>
    <name evidence="8" type="ORF">FEAC_10490</name>
</gene>
<sequence>MPNIEQFMRRIDGLQQRHRPLAFVYAVIRKYGQDSASTWALLIAYYGFASLFPLLLVAVTVTGIIFAHNPTLSHRISTTVFAQIPVIGSELGSKAGVHALNANSPITLIVGILGTLWGSQGIASSAQQAMATVWNVPMTDRPGFLPRTLRNFGILAILAINVLVTSSIATFTATLGGHEFSKILLIIATILVNLVLYVAGFRLLAPKTIPTKDLLPGALMAGIAWSALEQLGGFLIGHELAHTSATYGIFGLVLGLITWLGLTATVTLYAAEVNVVHVRKLWPRSLIQPPLTAADKTAIIALAKVQRYRREQEITVTFEDPSDPKDPSTQPGSTLSDE</sequence>
<evidence type="ECO:0000313" key="9">
    <source>
        <dbReference type="Proteomes" id="UP000032336"/>
    </source>
</evidence>
<evidence type="ECO:0000256" key="5">
    <source>
        <dbReference type="ARBA" id="ARBA00023136"/>
    </source>
</evidence>
<dbReference type="GeneID" id="78372301"/>
<feature type="transmembrane region" description="Helical" evidence="7">
    <location>
        <begin position="183"/>
        <end position="205"/>
    </location>
</feature>
<evidence type="ECO:0000256" key="6">
    <source>
        <dbReference type="SAM" id="MobiDB-lite"/>
    </source>
</evidence>
<dbReference type="PANTHER" id="PTHR30213">
    <property type="entry name" value="INNER MEMBRANE PROTEIN YHJD"/>
    <property type="match status" value="1"/>
</dbReference>
<dbReference type="OrthoDB" id="3349406at2"/>
<proteinExistence type="predicted"/>